<name>A0A9W9DHJ1_9AGAR</name>
<gene>
    <name evidence="1" type="ORF">C8J55DRAFT_563721</name>
</gene>
<sequence>MGLILAFENNILLERWSRLLCNAPIDIARTILEFAAHLDKTTARSIALVSKDANAWVTPILYQTVVLRTDTHIKLVESGLPSFKHTRTLILSTSSIPDPCLLKQSCPTLRQLHIHKDIAWEISKKYPIGVLPTRLHELVVNSFTQPAYSFMPLYSVLTHLAFVHDIPRHFPETPAEVFPNLTHFACPYFVVSGRSLIPVHETSAMLASELAYTLDNVLRIPSLRIALVLVKDFSQNVTDSLATLSDDERETHMHALLKDVPQKDAPKVVLIARKGGILYNDGREPAEAWDTTGGISYWAEAEAALGSKKK</sequence>
<proteinExistence type="predicted"/>
<comment type="caution">
    <text evidence="1">The sequence shown here is derived from an EMBL/GenBank/DDBJ whole genome shotgun (WGS) entry which is preliminary data.</text>
</comment>
<dbReference type="Proteomes" id="UP001150238">
    <property type="component" value="Unassembled WGS sequence"/>
</dbReference>
<dbReference type="EMBL" id="JANVFS010000030">
    <property type="protein sequence ID" value="KAJ4471028.1"/>
    <property type="molecule type" value="Genomic_DNA"/>
</dbReference>
<dbReference type="AlphaFoldDB" id="A0A9W9DHJ1"/>
<protein>
    <submittedName>
        <fullName evidence="1">Uncharacterized protein</fullName>
    </submittedName>
</protein>
<evidence type="ECO:0000313" key="2">
    <source>
        <dbReference type="Proteomes" id="UP001150238"/>
    </source>
</evidence>
<organism evidence="1 2">
    <name type="scientific">Lentinula lateritia</name>
    <dbReference type="NCBI Taxonomy" id="40482"/>
    <lineage>
        <taxon>Eukaryota</taxon>
        <taxon>Fungi</taxon>
        <taxon>Dikarya</taxon>
        <taxon>Basidiomycota</taxon>
        <taxon>Agaricomycotina</taxon>
        <taxon>Agaricomycetes</taxon>
        <taxon>Agaricomycetidae</taxon>
        <taxon>Agaricales</taxon>
        <taxon>Marasmiineae</taxon>
        <taxon>Omphalotaceae</taxon>
        <taxon>Lentinula</taxon>
    </lineage>
</organism>
<reference evidence="1" key="1">
    <citation type="submission" date="2022-08" db="EMBL/GenBank/DDBJ databases">
        <authorList>
            <consortium name="DOE Joint Genome Institute"/>
            <person name="Min B."/>
            <person name="Riley R."/>
            <person name="Sierra-Patev S."/>
            <person name="Naranjo-Ortiz M."/>
            <person name="Looney B."/>
            <person name="Konkel Z."/>
            <person name="Slot J.C."/>
            <person name="Sakamoto Y."/>
            <person name="Steenwyk J.L."/>
            <person name="Rokas A."/>
            <person name="Carro J."/>
            <person name="Camarero S."/>
            <person name="Ferreira P."/>
            <person name="Molpeceres G."/>
            <person name="Ruiz-Duenas F.J."/>
            <person name="Serrano A."/>
            <person name="Henrissat B."/>
            <person name="Drula E."/>
            <person name="Hughes K.W."/>
            <person name="Mata J.L."/>
            <person name="Ishikawa N.K."/>
            <person name="Vargas-Isla R."/>
            <person name="Ushijima S."/>
            <person name="Smith C.A."/>
            <person name="Ahrendt S."/>
            <person name="Andreopoulos W."/>
            <person name="He G."/>
            <person name="Labutti K."/>
            <person name="Lipzen A."/>
            <person name="Ng V."/>
            <person name="Sandor L."/>
            <person name="Barry K."/>
            <person name="Martinez A.T."/>
            <person name="Xiao Y."/>
            <person name="Gibbons J.G."/>
            <person name="Terashima K."/>
            <person name="Hibbett D.S."/>
            <person name="Grigoriev I.V."/>
        </authorList>
    </citation>
    <scope>NUCLEOTIDE SEQUENCE</scope>
    <source>
        <strain evidence="1">Sp2 HRB7682 ss15</strain>
    </source>
</reference>
<reference evidence="1" key="2">
    <citation type="journal article" date="2023" name="Proc. Natl. Acad. Sci. U.S.A.">
        <title>A global phylogenomic analysis of the shiitake genus Lentinula.</title>
        <authorList>
            <person name="Sierra-Patev S."/>
            <person name="Min B."/>
            <person name="Naranjo-Ortiz M."/>
            <person name="Looney B."/>
            <person name="Konkel Z."/>
            <person name="Slot J.C."/>
            <person name="Sakamoto Y."/>
            <person name="Steenwyk J.L."/>
            <person name="Rokas A."/>
            <person name="Carro J."/>
            <person name="Camarero S."/>
            <person name="Ferreira P."/>
            <person name="Molpeceres G."/>
            <person name="Ruiz-Duenas F.J."/>
            <person name="Serrano A."/>
            <person name="Henrissat B."/>
            <person name="Drula E."/>
            <person name="Hughes K.W."/>
            <person name="Mata J.L."/>
            <person name="Ishikawa N.K."/>
            <person name="Vargas-Isla R."/>
            <person name="Ushijima S."/>
            <person name="Smith C.A."/>
            <person name="Donoghue J."/>
            <person name="Ahrendt S."/>
            <person name="Andreopoulos W."/>
            <person name="He G."/>
            <person name="LaButti K."/>
            <person name="Lipzen A."/>
            <person name="Ng V."/>
            <person name="Riley R."/>
            <person name="Sandor L."/>
            <person name="Barry K."/>
            <person name="Martinez A.T."/>
            <person name="Xiao Y."/>
            <person name="Gibbons J.G."/>
            <person name="Terashima K."/>
            <person name="Grigoriev I.V."/>
            <person name="Hibbett D."/>
        </authorList>
    </citation>
    <scope>NUCLEOTIDE SEQUENCE</scope>
    <source>
        <strain evidence="1">Sp2 HRB7682 ss15</strain>
    </source>
</reference>
<accession>A0A9W9DHJ1</accession>
<evidence type="ECO:0000313" key="1">
    <source>
        <dbReference type="EMBL" id="KAJ4471028.1"/>
    </source>
</evidence>